<dbReference type="InterPro" id="IPR036390">
    <property type="entry name" value="WH_DNA-bd_sf"/>
</dbReference>
<dbReference type="CDD" id="cd06267">
    <property type="entry name" value="PBP1_LacI_sugar_binding-like"/>
    <property type="match status" value="1"/>
</dbReference>
<feature type="domain" description="HTH gntR-type" evidence="6">
    <location>
        <begin position="45"/>
        <end position="113"/>
    </location>
</feature>
<dbReference type="Proteomes" id="UP000094067">
    <property type="component" value="Unassembled WGS sequence"/>
</dbReference>
<evidence type="ECO:0000313" key="7">
    <source>
        <dbReference type="EMBL" id="ODM09012.1"/>
    </source>
</evidence>
<dbReference type="PANTHER" id="PTHR30146">
    <property type="entry name" value="LACI-RELATED TRANSCRIPTIONAL REPRESSOR"/>
    <property type="match status" value="1"/>
</dbReference>
<sequence length="405" mass="44774">MIKLGAGSREPGAGSREPGAGSREPGAGSSGSGFGKEKRADMGKVFLYRKVYDELLERIRNGIYLPGSKLPGDEELCEEFGVSAITLKKALEMLAQSGHVKRVPGKGTYVEKREKAGTKGRKEGTGHLLGLVLEHVSTPFGLEMMYQMDRIAQKAGYRLIVRFSYGDREKETEEIRFLFSMKVDGIIIMPSHGKHYSPAILQLYLDDFPMVMIDKKLRGIPVPSVRTDNRAAAAALVRGLAEKGCRRIAFFTTEDTEAISVRERRNGFINEMERLNLTEAGICVLPSGRGAEGFLDNRPDPNAIRAVRKFLEKERREIDAVIAEEYGIVPVVTAAAVQVGIDLEQDIRLACIDEDYLAPYGPVFLHVKQDEAAIAKKAVELLLGRIAGNRYEEDDYLIAGVLRNI</sequence>
<evidence type="ECO:0000256" key="1">
    <source>
        <dbReference type="ARBA" id="ARBA00022491"/>
    </source>
</evidence>
<organism evidence="7 8">
    <name type="scientific">Eisenbergiella tayi</name>
    <dbReference type="NCBI Taxonomy" id="1432052"/>
    <lineage>
        <taxon>Bacteria</taxon>
        <taxon>Bacillati</taxon>
        <taxon>Bacillota</taxon>
        <taxon>Clostridia</taxon>
        <taxon>Lachnospirales</taxon>
        <taxon>Lachnospiraceae</taxon>
        <taxon>Eisenbergiella</taxon>
    </lineage>
</organism>
<dbReference type="PATRIC" id="fig|1432052.4.peg.719"/>
<dbReference type="CDD" id="cd07377">
    <property type="entry name" value="WHTH_GntR"/>
    <property type="match status" value="1"/>
</dbReference>
<comment type="caution">
    <text evidence="7">The sequence shown here is derived from an EMBL/GenBank/DDBJ whole genome shotgun (WGS) entry which is preliminary data.</text>
</comment>
<accession>A0A1E3AJZ3</accession>
<feature type="region of interest" description="Disordered" evidence="5">
    <location>
        <begin position="1"/>
        <end position="36"/>
    </location>
</feature>
<keyword evidence="1" id="KW-0678">Repressor</keyword>
<dbReference type="Pfam" id="PF00532">
    <property type="entry name" value="Peripla_BP_1"/>
    <property type="match status" value="1"/>
</dbReference>
<dbReference type="Gene3D" id="1.10.10.10">
    <property type="entry name" value="Winged helix-like DNA-binding domain superfamily/Winged helix DNA-binding domain"/>
    <property type="match status" value="1"/>
</dbReference>
<dbReference type="InterPro" id="IPR001761">
    <property type="entry name" value="Peripla_BP/Lac1_sug-bd_dom"/>
</dbReference>
<evidence type="ECO:0000256" key="2">
    <source>
        <dbReference type="ARBA" id="ARBA00023015"/>
    </source>
</evidence>
<dbReference type="Gene3D" id="3.40.50.2300">
    <property type="match status" value="2"/>
</dbReference>
<evidence type="ECO:0000256" key="3">
    <source>
        <dbReference type="ARBA" id="ARBA00023125"/>
    </source>
</evidence>
<dbReference type="PRINTS" id="PR00035">
    <property type="entry name" value="HTHGNTR"/>
</dbReference>
<dbReference type="SMART" id="SM00345">
    <property type="entry name" value="HTH_GNTR"/>
    <property type="match status" value="1"/>
</dbReference>
<dbReference type="GO" id="GO:0000976">
    <property type="term" value="F:transcription cis-regulatory region binding"/>
    <property type="evidence" value="ECO:0007669"/>
    <property type="project" value="TreeGrafter"/>
</dbReference>
<dbReference type="PROSITE" id="PS50949">
    <property type="entry name" value="HTH_GNTR"/>
    <property type="match status" value="1"/>
</dbReference>
<dbReference type="SUPFAM" id="SSF53822">
    <property type="entry name" value="Periplasmic binding protein-like I"/>
    <property type="match status" value="1"/>
</dbReference>
<dbReference type="PANTHER" id="PTHR30146:SF95">
    <property type="entry name" value="RIBOSE OPERON REPRESSOR"/>
    <property type="match status" value="1"/>
</dbReference>
<dbReference type="GO" id="GO:0003700">
    <property type="term" value="F:DNA-binding transcription factor activity"/>
    <property type="evidence" value="ECO:0007669"/>
    <property type="project" value="InterPro"/>
</dbReference>
<keyword evidence="3" id="KW-0238">DNA-binding</keyword>
<name>A0A1E3AJZ3_9FIRM</name>
<evidence type="ECO:0000256" key="4">
    <source>
        <dbReference type="ARBA" id="ARBA00023163"/>
    </source>
</evidence>
<keyword evidence="2" id="KW-0805">Transcription regulation</keyword>
<dbReference type="AlphaFoldDB" id="A0A1E3AJZ3"/>
<reference evidence="7 8" key="1">
    <citation type="submission" date="2016-07" db="EMBL/GenBank/DDBJ databases">
        <title>Characterization of isolates of Eisenbergiella tayi derived from blood cultures, using whole genome sequencing.</title>
        <authorList>
            <person name="Burdz T."/>
            <person name="Wiebe D."/>
            <person name="Huynh C."/>
            <person name="Bernard K."/>
        </authorList>
    </citation>
    <scope>NUCLEOTIDE SEQUENCE [LARGE SCALE GENOMIC DNA]</scope>
    <source>
        <strain evidence="7 8">NML 110608</strain>
    </source>
</reference>
<keyword evidence="4" id="KW-0804">Transcription</keyword>
<gene>
    <name evidence="7" type="primary">araR_1</name>
    <name evidence="7" type="ORF">BEI61_00641</name>
</gene>
<dbReference type="SUPFAM" id="SSF46785">
    <property type="entry name" value="Winged helix' DNA-binding domain"/>
    <property type="match status" value="1"/>
</dbReference>
<evidence type="ECO:0000259" key="6">
    <source>
        <dbReference type="PROSITE" id="PS50949"/>
    </source>
</evidence>
<evidence type="ECO:0000256" key="5">
    <source>
        <dbReference type="SAM" id="MobiDB-lite"/>
    </source>
</evidence>
<dbReference type="EMBL" id="MCGH01000001">
    <property type="protein sequence ID" value="ODM09012.1"/>
    <property type="molecule type" value="Genomic_DNA"/>
</dbReference>
<protein>
    <submittedName>
        <fullName evidence="7">Arabinose metabolism transcriptional repressor</fullName>
    </submittedName>
</protein>
<proteinExistence type="predicted"/>
<dbReference type="RefSeq" id="WP_069151213.1">
    <property type="nucleotide sequence ID" value="NZ_MCGH01000001.1"/>
</dbReference>
<dbReference type="InterPro" id="IPR036388">
    <property type="entry name" value="WH-like_DNA-bd_sf"/>
</dbReference>
<dbReference type="InterPro" id="IPR028082">
    <property type="entry name" value="Peripla_BP_I"/>
</dbReference>
<dbReference type="Pfam" id="PF00392">
    <property type="entry name" value="GntR"/>
    <property type="match status" value="1"/>
</dbReference>
<evidence type="ECO:0000313" key="8">
    <source>
        <dbReference type="Proteomes" id="UP000094067"/>
    </source>
</evidence>
<dbReference type="InterPro" id="IPR000524">
    <property type="entry name" value="Tscrpt_reg_HTH_GntR"/>
</dbReference>